<organism evidence="2 3">
    <name type="scientific">Desulfotomaculum copahuensis</name>
    <dbReference type="NCBI Taxonomy" id="1838280"/>
    <lineage>
        <taxon>Bacteria</taxon>
        <taxon>Bacillati</taxon>
        <taxon>Bacillota</taxon>
        <taxon>Clostridia</taxon>
        <taxon>Eubacteriales</taxon>
        <taxon>Desulfotomaculaceae</taxon>
        <taxon>Desulfotomaculum</taxon>
    </lineage>
</organism>
<name>A0A1B7LG00_9FIRM</name>
<dbReference type="STRING" id="1838280.A6M21_07570"/>
<protein>
    <submittedName>
        <fullName evidence="2">Uncharacterized protein</fullName>
    </submittedName>
</protein>
<dbReference type="AlphaFoldDB" id="A0A1B7LG00"/>
<reference evidence="2 3" key="1">
    <citation type="submission" date="2016-04" db="EMBL/GenBank/DDBJ databases">
        <authorList>
            <person name="Evans L.H."/>
            <person name="Alamgir A."/>
            <person name="Owens N."/>
            <person name="Weber N.D."/>
            <person name="Virtaneva K."/>
            <person name="Barbian K."/>
            <person name="Babar A."/>
            <person name="Rosenke K."/>
        </authorList>
    </citation>
    <scope>NUCLEOTIDE SEQUENCE [LARGE SCALE GENOMIC DNA]</scope>
    <source>
        <strain evidence="2 3">LMa1</strain>
    </source>
</reference>
<feature type="transmembrane region" description="Helical" evidence="1">
    <location>
        <begin position="95"/>
        <end position="113"/>
    </location>
</feature>
<proteinExistence type="predicted"/>
<keyword evidence="1" id="KW-1133">Transmembrane helix</keyword>
<keyword evidence="1" id="KW-0812">Transmembrane</keyword>
<dbReference type="Proteomes" id="UP000078532">
    <property type="component" value="Unassembled WGS sequence"/>
</dbReference>
<comment type="caution">
    <text evidence="2">The sequence shown here is derived from an EMBL/GenBank/DDBJ whole genome shotgun (WGS) entry which is preliminary data.</text>
</comment>
<feature type="transmembrane region" description="Helical" evidence="1">
    <location>
        <begin position="71"/>
        <end position="89"/>
    </location>
</feature>
<gene>
    <name evidence="2" type="ORF">A6M21_07570</name>
</gene>
<evidence type="ECO:0000313" key="2">
    <source>
        <dbReference type="EMBL" id="OAT83686.1"/>
    </source>
</evidence>
<keyword evidence="3" id="KW-1185">Reference proteome</keyword>
<evidence type="ECO:0000256" key="1">
    <source>
        <dbReference type="SAM" id="Phobius"/>
    </source>
</evidence>
<evidence type="ECO:0000313" key="3">
    <source>
        <dbReference type="Proteomes" id="UP000078532"/>
    </source>
</evidence>
<sequence length="150" mass="17797">MNKAHKYIKAKKIIELCISLKNLLLKYKPPYRTNKVFDYYYNLYESLDCVTLQKELIKISGEYDSEDDQSLSIAVPFYLALLAFILKLSSKNNKILFLYPIGFYAAFSVLLFLSTRKAYRKRNLKIKLLIVEHLIKEKQDKKQKYFLFSD</sequence>
<keyword evidence="1" id="KW-0472">Membrane</keyword>
<dbReference type="RefSeq" id="WP_066667333.1">
    <property type="nucleotide sequence ID" value="NZ_LYVF01000099.1"/>
</dbReference>
<accession>A0A1B7LG00</accession>
<dbReference type="EMBL" id="LYVF01000099">
    <property type="protein sequence ID" value="OAT83686.1"/>
    <property type="molecule type" value="Genomic_DNA"/>
</dbReference>